<dbReference type="InterPro" id="IPR018289">
    <property type="entry name" value="MULE_transposase_dom"/>
</dbReference>
<dbReference type="PANTHER" id="PTHR33977">
    <property type="entry name" value="ZINC ION BINDING PROTEIN"/>
    <property type="match status" value="1"/>
</dbReference>
<evidence type="ECO:0000313" key="4">
    <source>
        <dbReference type="Proteomes" id="UP001176940"/>
    </source>
</evidence>
<name>A0ABN9KU70_9NEOB</name>
<organism evidence="3 4">
    <name type="scientific">Ranitomeya imitator</name>
    <name type="common">mimic poison frog</name>
    <dbReference type="NCBI Taxonomy" id="111125"/>
    <lineage>
        <taxon>Eukaryota</taxon>
        <taxon>Metazoa</taxon>
        <taxon>Chordata</taxon>
        <taxon>Craniata</taxon>
        <taxon>Vertebrata</taxon>
        <taxon>Euteleostomi</taxon>
        <taxon>Amphibia</taxon>
        <taxon>Batrachia</taxon>
        <taxon>Anura</taxon>
        <taxon>Neobatrachia</taxon>
        <taxon>Hyloidea</taxon>
        <taxon>Dendrobatidae</taxon>
        <taxon>Dendrobatinae</taxon>
        <taxon>Ranitomeya</taxon>
    </lineage>
</organism>
<evidence type="ECO:0000313" key="3">
    <source>
        <dbReference type="EMBL" id="CAJ0919040.1"/>
    </source>
</evidence>
<sequence length="612" mass="70818">MSLGHRTLSRDDCTEIAGLLESGRPLLTILDLVRDSCLNSEHFQRIHLLTKMDMRNITTEFNLKKDRLHQNDAISLEIWVNSFLEGNMDYHPVVFYKRQEESDKPVVGSPHLNDEDFLLVIMTPYQKKMFVEFGSDIICVDGTHGTNGYDFQLLTILTVDEYASGYPIAFCFTNRKDTIAYKRFFLAVKMANSMPVNYVCNIFMSDDEPAFFNAWEEVMGPVKHRLLCSWHVDRNWQANVHSKIKCHSKGVMAYKVLHLLQKECNETSFLQKLQLFLQELGEDEDTQEFARYFRAVYAKRPETWAYCYRKGLRINTNMYLESFHRVFKHMYLEGKKIKRLDKCVSALMKFTRNKMFERLIRKPKKTPSHRLSQMQNSHIESLAISNSMIVVHSKNAVFEVQASDLKHSYVVTKEEVTECSLKNVCPLTCSLCQICVHMYTCSCVDNLIKGNICKHIHAVVRLGLTEDPETLTSTHAETTEADELMADILKFNVPLDYCTSSQRQSLISSSEVLTSCFRVNEMSADTIKAAQKDIGNLLSKYSKDDLTVRMKNREPANKKIQKQTRLFSTKKRKENLKTCLKPSANEKDNLWVNLGKGEAEYIHTEFDHTYCK</sequence>
<dbReference type="Proteomes" id="UP001176940">
    <property type="component" value="Unassembled WGS sequence"/>
</dbReference>
<evidence type="ECO:0000259" key="2">
    <source>
        <dbReference type="PROSITE" id="PS50966"/>
    </source>
</evidence>
<dbReference type="Pfam" id="PF10551">
    <property type="entry name" value="MULE"/>
    <property type="match status" value="1"/>
</dbReference>
<feature type="domain" description="SWIM-type" evidence="2">
    <location>
        <begin position="432"/>
        <end position="464"/>
    </location>
</feature>
<comment type="caution">
    <text evidence="3">The sequence shown here is derived from an EMBL/GenBank/DDBJ whole genome shotgun (WGS) entry which is preliminary data.</text>
</comment>
<keyword evidence="1" id="KW-0862">Zinc</keyword>
<dbReference type="InterPro" id="IPR007527">
    <property type="entry name" value="Znf_SWIM"/>
</dbReference>
<reference evidence="3" key="1">
    <citation type="submission" date="2023-07" db="EMBL/GenBank/DDBJ databases">
        <authorList>
            <person name="Stuckert A."/>
        </authorList>
    </citation>
    <scope>NUCLEOTIDE SEQUENCE</scope>
</reference>
<protein>
    <recommendedName>
        <fullName evidence="2">SWIM-type domain-containing protein</fullName>
    </recommendedName>
</protein>
<evidence type="ECO:0000256" key="1">
    <source>
        <dbReference type="PROSITE-ProRule" id="PRU00325"/>
    </source>
</evidence>
<dbReference type="PROSITE" id="PS50966">
    <property type="entry name" value="ZF_SWIM"/>
    <property type="match status" value="1"/>
</dbReference>
<dbReference type="EMBL" id="CAUEEQ010001148">
    <property type="protein sequence ID" value="CAJ0919040.1"/>
    <property type="molecule type" value="Genomic_DNA"/>
</dbReference>
<accession>A0ABN9KU70</accession>
<gene>
    <name evidence="3" type="ORF">RIMI_LOCUS918152</name>
</gene>
<proteinExistence type="predicted"/>
<keyword evidence="4" id="KW-1185">Reference proteome</keyword>
<keyword evidence="1" id="KW-0863">Zinc-finger</keyword>
<dbReference type="PANTHER" id="PTHR33977:SF1">
    <property type="entry name" value="ZINC ION BINDING PROTEIN"/>
    <property type="match status" value="1"/>
</dbReference>
<keyword evidence="1" id="KW-0479">Metal-binding</keyword>